<evidence type="ECO:0000313" key="1">
    <source>
        <dbReference type="EMBL" id="KIO24656.1"/>
    </source>
</evidence>
<accession>A0A0C3QF46</accession>
<dbReference type="Proteomes" id="UP000054248">
    <property type="component" value="Unassembled WGS sequence"/>
</dbReference>
<dbReference type="HOGENOM" id="CLU_2689606_0_0_1"/>
<reference evidence="1 2" key="1">
    <citation type="submission" date="2014-04" db="EMBL/GenBank/DDBJ databases">
        <authorList>
            <consortium name="DOE Joint Genome Institute"/>
            <person name="Kuo A."/>
            <person name="Girlanda M."/>
            <person name="Perotto S."/>
            <person name="Kohler A."/>
            <person name="Nagy L.G."/>
            <person name="Floudas D."/>
            <person name="Copeland A."/>
            <person name="Barry K.W."/>
            <person name="Cichocki N."/>
            <person name="Veneault-Fourrey C."/>
            <person name="LaButti K."/>
            <person name="Lindquist E.A."/>
            <person name="Lipzen A."/>
            <person name="Lundell T."/>
            <person name="Morin E."/>
            <person name="Murat C."/>
            <person name="Sun H."/>
            <person name="Tunlid A."/>
            <person name="Henrissat B."/>
            <person name="Grigoriev I.V."/>
            <person name="Hibbett D.S."/>
            <person name="Martin F."/>
            <person name="Nordberg H.P."/>
            <person name="Cantor M.N."/>
            <person name="Hua S.X."/>
        </authorList>
    </citation>
    <scope>NUCLEOTIDE SEQUENCE [LARGE SCALE GENOMIC DNA]</scope>
    <source>
        <strain evidence="1 2">MUT 4182</strain>
    </source>
</reference>
<sequence length="74" mass="8381">MKLTDEVRDRVLPESFWVIKLDVYSFALVALGVDDGDASVLFDTLRDCRNPTHKSLKRSACLWAPNGLDRSVKE</sequence>
<proteinExistence type="predicted"/>
<protein>
    <submittedName>
        <fullName evidence="1">Uncharacterized protein</fullName>
    </submittedName>
</protein>
<dbReference type="EMBL" id="KN823057">
    <property type="protein sequence ID" value="KIO24656.1"/>
    <property type="molecule type" value="Genomic_DNA"/>
</dbReference>
<evidence type="ECO:0000313" key="2">
    <source>
        <dbReference type="Proteomes" id="UP000054248"/>
    </source>
</evidence>
<organism evidence="1 2">
    <name type="scientific">Tulasnella calospora MUT 4182</name>
    <dbReference type="NCBI Taxonomy" id="1051891"/>
    <lineage>
        <taxon>Eukaryota</taxon>
        <taxon>Fungi</taxon>
        <taxon>Dikarya</taxon>
        <taxon>Basidiomycota</taxon>
        <taxon>Agaricomycotina</taxon>
        <taxon>Agaricomycetes</taxon>
        <taxon>Cantharellales</taxon>
        <taxon>Tulasnellaceae</taxon>
        <taxon>Tulasnella</taxon>
    </lineage>
</organism>
<reference evidence="2" key="2">
    <citation type="submission" date="2015-01" db="EMBL/GenBank/DDBJ databases">
        <title>Evolutionary Origins and Diversification of the Mycorrhizal Mutualists.</title>
        <authorList>
            <consortium name="DOE Joint Genome Institute"/>
            <consortium name="Mycorrhizal Genomics Consortium"/>
            <person name="Kohler A."/>
            <person name="Kuo A."/>
            <person name="Nagy L.G."/>
            <person name="Floudas D."/>
            <person name="Copeland A."/>
            <person name="Barry K.W."/>
            <person name="Cichocki N."/>
            <person name="Veneault-Fourrey C."/>
            <person name="LaButti K."/>
            <person name="Lindquist E.A."/>
            <person name="Lipzen A."/>
            <person name="Lundell T."/>
            <person name="Morin E."/>
            <person name="Murat C."/>
            <person name="Riley R."/>
            <person name="Ohm R."/>
            <person name="Sun H."/>
            <person name="Tunlid A."/>
            <person name="Henrissat B."/>
            <person name="Grigoriev I.V."/>
            <person name="Hibbett D.S."/>
            <person name="Martin F."/>
        </authorList>
    </citation>
    <scope>NUCLEOTIDE SEQUENCE [LARGE SCALE GENOMIC DNA]</scope>
    <source>
        <strain evidence="2">MUT 4182</strain>
    </source>
</reference>
<keyword evidence="2" id="KW-1185">Reference proteome</keyword>
<gene>
    <name evidence="1" type="ORF">M407DRAFT_25992</name>
</gene>
<dbReference type="AlphaFoldDB" id="A0A0C3QF46"/>
<name>A0A0C3QF46_9AGAM</name>